<dbReference type="Proteomes" id="UP001064933">
    <property type="component" value="Chromosome"/>
</dbReference>
<dbReference type="PANTHER" id="PTHR23131">
    <property type="entry name" value="ENDORIBONUCLEASE LACTB2"/>
    <property type="match status" value="1"/>
</dbReference>
<dbReference type="RefSeq" id="WP_261757622.1">
    <property type="nucleotide sequence ID" value="NZ_CP104562.2"/>
</dbReference>
<dbReference type="InterPro" id="IPR036388">
    <property type="entry name" value="WH-like_DNA-bd_sf"/>
</dbReference>
<evidence type="ECO:0000313" key="2">
    <source>
        <dbReference type="EMBL" id="UXH77866.1"/>
    </source>
</evidence>
<protein>
    <submittedName>
        <fullName evidence="2">MBL fold metallo-hydrolase</fullName>
    </submittedName>
</protein>
<dbReference type="InterPro" id="IPR050662">
    <property type="entry name" value="Sec-metab_biosynth-thioest"/>
</dbReference>
<sequence>MANPRESELSYPLGDALPAAGEALDVLPGVRWVRMGLPFALDHINLWLLRDEIDGRAGWSIVDCGIHNEATQAQWQQVFDRHLDGLPVLRVIVTHFHPDHMGLADWLTTRWQCRLWISATDYQLAKVASSSTVGMGGEAAAAFFGSHGLTDPESIEKIRGRASYYPSMVPAIPTAFRRLMDGMVLRIGDHDWRCLVGYGHAPEHISLFSERLGVMIAGDMVLPRISTNVSVVDVEPEADPLTLYLDSLERLLPLPADTLVLPAHGKPFRGLHARIDQLQEHHRERLAEVLEACTAKPCHAAELLPMMFRRKLDLHQTTFAMGEAVAHLNRLWLGGQLRRQLDDDGIYRFTA</sequence>
<name>A0ABY6AXF0_9BURK</name>
<dbReference type="Gene3D" id="1.10.10.10">
    <property type="entry name" value="Winged helix-like DNA-binding domain superfamily/Winged helix DNA-binding domain"/>
    <property type="match status" value="1"/>
</dbReference>
<organism evidence="2 3">
    <name type="scientific">Roseateles amylovorans</name>
    <dbReference type="NCBI Taxonomy" id="2978473"/>
    <lineage>
        <taxon>Bacteria</taxon>
        <taxon>Pseudomonadati</taxon>
        <taxon>Pseudomonadota</taxon>
        <taxon>Betaproteobacteria</taxon>
        <taxon>Burkholderiales</taxon>
        <taxon>Sphaerotilaceae</taxon>
        <taxon>Roseateles</taxon>
    </lineage>
</organism>
<dbReference type="InterPro" id="IPR048933">
    <property type="entry name" value="B_lactamase-like_C"/>
</dbReference>
<dbReference type="Pfam" id="PF00753">
    <property type="entry name" value="Lactamase_B"/>
    <property type="match status" value="1"/>
</dbReference>
<feature type="domain" description="Metallo-beta-lactamase" evidence="1">
    <location>
        <begin position="43"/>
        <end position="264"/>
    </location>
</feature>
<reference evidence="2" key="1">
    <citation type="submission" date="2022-10" db="EMBL/GenBank/DDBJ databases">
        <title>Characterization and whole genome sequencing of a new Roseateles species, isolated from fresh water.</title>
        <authorList>
            <person name="Guliayeva D.Y."/>
            <person name="Akhremchuk A.E."/>
            <person name="Sikolenko M.A."/>
            <person name="Valentovich L.N."/>
            <person name="Sidarenka A.V."/>
        </authorList>
    </citation>
    <scope>NUCLEOTIDE SEQUENCE</scope>
    <source>
        <strain evidence="2">BIM B-1768</strain>
    </source>
</reference>
<dbReference type="SUPFAM" id="SSF56281">
    <property type="entry name" value="Metallo-hydrolase/oxidoreductase"/>
    <property type="match status" value="1"/>
</dbReference>
<keyword evidence="3" id="KW-1185">Reference proteome</keyword>
<dbReference type="Gene3D" id="3.60.15.10">
    <property type="entry name" value="Ribonuclease Z/Hydroxyacylglutathione hydrolase-like"/>
    <property type="match status" value="1"/>
</dbReference>
<gene>
    <name evidence="2" type="ORF">N4261_23305</name>
</gene>
<dbReference type="EMBL" id="CP104562">
    <property type="protein sequence ID" value="UXH77866.1"/>
    <property type="molecule type" value="Genomic_DNA"/>
</dbReference>
<evidence type="ECO:0000313" key="3">
    <source>
        <dbReference type="Proteomes" id="UP001064933"/>
    </source>
</evidence>
<dbReference type="SMART" id="SM00849">
    <property type="entry name" value="Lactamase_B"/>
    <property type="match status" value="1"/>
</dbReference>
<evidence type="ECO:0000259" key="1">
    <source>
        <dbReference type="SMART" id="SM00849"/>
    </source>
</evidence>
<dbReference type="InterPro" id="IPR036866">
    <property type="entry name" value="RibonucZ/Hydroxyglut_hydro"/>
</dbReference>
<accession>A0ABY6AXF0</accession>
<dbReference type="Pfam" id="PF21221">
    <property type="entry name" value="B_lactamase-like_C"/>
    <property type="match status" value="1"/>
</dbReference>
<dbReference type="PANTHER" id="PTHR23131:SF4">
    <property type="entry name" value="METALLO-BETA-LACTAMASE SUPERFAMILY POTEIN"/>
    <property type="match status" value="1"/>
</dbReference>
<proteinExistence type="predicted"/>
<dbReference type="InterPro" id="IPR001279">
    <property type="entry name" value="Metallo-B-lactamas"/>
</dbReference>